<dbReference type="InterPro" id="IPR052713">
    <property type="entry name" value="FeoA"/>
</dbReference>
<dbReference type="RefSeq" id="WP_275845817.1">
    <property type="nucleotide sequence ID" value="NZ_CP135996.1"/>
</dbReference>
<name>A0AA97H2B8_9FIRM</name>
<dbReference type="GO" id="GO:0046914">
    <property type="term" value="F:transition metal ion binding"/>
    <property type="evidence" value="ECO:0007669"/>
    <property type="project" value="InterPro"/>
</dbReference>
<dbReference type="Proteomes" id="UP001300604">
    <property type="component" value="Chromosome"/>
</dbReference>
<evidence type="ECO:0000313" key="3">
    <source>
        <dbReference type="EMBL" id="WOC33418.1"/>
    </source>
</evidence>
<gene>
    <name evidence="3" type="ORF">PXC00_06010</name>
</gene>
<reference evidence="4" key="3">
    <citation type="submission" date="2024-06" db="EMBL/GenBank/DDBJ databases">
        <authorList>
            <person name="Zeng C."/>
        </authorList>
    </citation>
    <scope>NUCLEOTIDE SEQUENCE [LARGE SCALE GENOMIC DNA]</scope>
    <source>
        <strain evidence="4">ZCY20-5</strain>
    </source>
</reference>
<sequence>MNDRSALDTLAPGHEGRVAALTATGPMRRRLQDIGLIQGTKVCCVLQAPSGDPTAYAIRGAVIALRKEDAGHVLLSGD</sequence>
<accession>A0AA97H2B8</accession>
<evidence type="ECO:0000259" key="2">
    <source>
        <dbReference type="SMART" id="SM00899"/>
    </source>
</evidence>
<dbReference type="EMBL" id="CP135996">
    <property type="protein sequence ID" value="WOC33418.1"/>
    <property type="molecule type" value="Genomic_DNA"/>
</dbReference>
<dbReference type="Pfam" id="PF04023">
    <property type="entry name" value="FeoA"/>
    <property type="match status" value="1"/>
</dbReference>
<protein>
    <submittedName>
        <fullName evidence="3">FeoA family protein</fullName>
    </submittedName>
</protein>
<evidence type="ECO:0000256" key="1">
    <source>
        <dbReference type="ARBA" id="ARBA00023004"/>
    </source>
</evidence>
<dbReference type="PANTHER" id="PTHR42954">
    <property type="entry name" value="FE(2+) TRANSPORT PROTEIN A"/>
    <property type="match status" value="1"/>
</dbReference>
<reference evidence="4" key="1">
    <citation type="submission" date="2024-06" db="EMBL/GenBank/DDBJ databases">
        <title>Caproicibacterium argilliputei sp. nov, a novel caproic acid producing anaerobic bacterium isolated from pit mud.</title>
        <authorList>
            <person name="Zeng C."/>
        </authorList>
    </citation>
    <scope>NUCLEOTIDE SEQUENCE [LARGE SCALE GENOMIC DNA]</scope>
    <source>
        <strain evidence="4">ZCY20-5</strain>
    </source>
</reference>
<evidence type="ECO:0000313" key="4">
    <source>
        <dbReference type="Proteomes" id="UP001300604"/>
    </source>
</evidence>
<keyword evidence="1" id="KW-0408">Iron</keyword>
<proteinExistence type="predicted"/>
<dbReference type="InterPro" id="IPR008988">
    <property type="entry name" value="Transcriptional_repressor_C"/>
</dbReference>
<dbReference type="InterPro" id="IPR038157">
    <property type="entry name" value="FeoA_core_dom"/>
</dbReference>
<keyword evidence="4" id="KW-1185">Reference proteome</keyword>
<dbReference type="SMART" id="SM00899">
    <property type="entry name" value="FeoA"/>
    <property type="match status" value="1"/>
</dbReference>
<dbReference type="SUPFAM" id="SSF50037">
    <property type="entry name" value="C-terminal domain of transcriptional repressors"/>
    <property type="match status" value="1"/>
</dbReference>
<dbReference type="AlphaFoldDB" id="A0AA97H2B8"/>
<organism evidence="3 4">
    <name type="scientific">Caproicibacterium argilliputei</name>
    <dbReference type="NCBI Taxonomy" id="3030016"/>
    <lineage>
        <taxon>Bacteria</taxon>
        <taxon>Bacillati</taxon>
        <taxon>Bacillota</taxon>
        <taxon>Clostridia</taxon>
        <taxon>Eubacteriales</taxon>
        <taxon>Oscillospiraceae</taxon>
        <taxon>Caproicibacterium</taxon>
    </lineage>
</organism>
<dbReference type="PANTHER" id="PTHR42954:SF2">
    <property type="entry name" value="FE(2+) TRANSPORT PROTEIN A"/>
    <property type="match status" value="1"/>
</dbReference>
<feature type="domain" description="Ferrous iron transporter FeoA-like" evidence="2">
    <location>
        <begin position="5"/>
        <end position="77"/>
    </location>
</feature>
<dbReference type="KEGG" id="carl:PXC00_06010"/>
<dbReference type="Gene3D" id="2.30.30.90">
    <property type="match status" value="1"/>
</dbReference>
<dbReference type="InterPro" id="IPR007167">
    <property type="entry name" value="Fe-transptr_FeoA-like"/>
</dbReference>
<reference evidence="3 4" key="2">
    <citation type="submission" date="2024-06" db="EMBL/GenBank/DDBJ databases">
        <title>Caproicibacterium argilliputei sp. nov, a novel caproic acid producing anaerobic bacterium isolated from pit mud.</title>
        <authorList>
            <person name="Xia S."/>
        </authorList>
    </citation>
    <scope>NUCLEOTIDE SEQUENCE [LARGE SCALE GENOMIC DNA]</scope>
    <source>
        <strain evidence="3 4">ZCY20-5</strain>
    </source>
</reference>